<feature type="compositionally biased region" description="Low complexity" evidence="5">
    <location>
        <begin position="55"/>
        <end position="70"/>
    </location>
</feature>
<reference evidence="8" key="1">
    <citation type="journal article" date="2023" name="Nat. Microbiol.">
        <title>Babesia duncani multi-omics identifies virulence factors and drug targets.</title>
        <authorList>
            <person name="Singh P."/>
            <person name="Lonardi S."/>
            <person name="Liang Q."/>
            <person name="Vydyam P."/>
            <person name="Khabirova E."/>
            <person name="Fang T."/>
            <person name="Gihaz S."/>
            <person name="Thekkiniath J."/>
            <person name="Munshi M."/>
            <person name="Abel S."/>
            <person name="Ciampossin L."/>
            <person name="Batugedara G."/>
            <person name="Gupta M."/>
            <person name="Lu X.M."/>
            <person name="Lenz T."/>
            <person name="Chakravarty S."/>
            <person name="Cornillot E."/>
            <person name="Hu Y."/>
            <person name="Ma W."/>
            <person name="Gonzalez L.M."/>
            <person name="Sanchez S."/>
            <person name="Estrada K."/>
            <person name="Sanchez-Flores A."/>
            <person name="Montero E."/>
            <person name="Harb O.S."/>
            <person name="Le Roch K.G."/>
            <person name="Mamoun C.B."/>
        </authorList>
    </citation>
    <scope>NUCLEOTIDE SEQUENCE</scope>
    <source>
        <strain evidence="8">WA1</strain>
    </source>
</reference>
<feature type="compositionally biased region" description="Low complexity" evidence="5">
    <location>
        <begin position="117"/>
        <end position="126"/>
    </location>
</feature>
<dbReference type="KEGG" id="bdw:94337606"/>
<feature type="region of interest" description="Disordered" evidence="5">
    <location>
        <begin position="194"/>
        <end position="221"/>
    </location>
</feature>
<evidence type="ECO:0000256" key="1">
    <source>
        <dbReference type="ARBA" id="ARBA00004141"/>
    </source>
</evidence>
<keyword evidence="7" id="KW-0732">Signal</keyword>
<evidence type="ECO:0000256" key="7">
    <source>
        <dbReference type="SAM" id="SignalP"/>
    </source>
</evidence>
<comment type="subcellular location">
    <subcellularLocation>
        <location evidence="1">Membrane</location>
        <topology evidence="1">Multi-pass membrane protein</topology>
    </subcellularLocation>
</comment>
<feature type="transmembrane region" description="Helical" evidence="6">
    <location>
        <begin position="567"/>
        <end position="595"/>
    </location>
</feature>
<evidence type="ECO:0000256" key="6">
    <source>
        <dbReference type="SAM" id="Phobius"/>
    </source>
</evidence>
<feature type="compositionally biased region" description="Low complexity" evidence="5">
    <location>
        <begin position="208"/>
        <end position="221"/>
    </location>
</feature>
<dbReference type="GO" id="GO:0005375">
    <property type="term" value="F:copper ion transmembrane transporter activity"/>
    <property type="evidence" value="ECO:0007669"/>
    <property type="project" value="InterPro"/>
</dbReference>
<evidence type="ECO:0000313" key="9">
    <source>
        <dbReference type="Proteomes" id="UP001214638"/>
    </source>
</evidence>
<dbReference type="AlphaFoldDB" id="A0AAD9PIV9"/>
<feature type="compositionally biased region" description="Low complexity" evidence="5">
    <location>
        <begin position="326"/>
        <end position="353"/>
    </location>
</feature>
<keyword evidence="3 6" id="KW-1133">Transmembrane helix</keyword>
<comment type="caution">
    <text evidence="8">The sequence shown here is derived from an EMBL/GenBank/DDBJ whole genome shotgun (WGS) entry which is preliminary data.</text>
</comment>
<feature type="region of interest" description="Disordered" evidence="5">
    <location>
        <begin position="326"/>
        <end position="433"/>
    </location>
</feature>
<feature type="compositionally biased region" description="Basic and acidic residues" evidence="5">
    <location>
        <begin position="408"/>
        <end position="419"/>
    </location>
</feature>
<dbReference type="PANTHER" id="PTHR12483">
    <property type="entry name" value="SOLUTE CARRIER FAMILY 31 COPPER TRANSPORTERS"/>
    <property type="match status" value="1"/>
</dbReference>
<feature type="transmembrane region" description="Helical" evidence="6">
    <location>
        <begin position="511"/>
        <end position="531"/>
    </location>
</feature>
<accession>A0AAD9PIV9</accession>
<gene>
    <name evidence="8" type="ORF">BdWA1_003309</name>
</gene>
<protein>
    <submittedName>
        <fullName evidence="8">Ctr copper transporter</fullName>
    </submittedName>
</protein>
<feature type="chain" id="PRO_5042002328" evidence="7">
    <location>
        <begin position="23"/>
        <end position="617"/>
    </location>
</feature>
<feature type="compositionally biased region" description="Polar residues" evidence="5">
    <location>
        <begin position="27"/>
        <end position="51"/>
    </location>
</feature>
<dbReference type="Pfam" id="PF04145">
    <property type="entry name" value="Ctr"/>
    <property type="match status" value="1"/>
</dbReference>
<evidence type="ECO:0000256" key="2">
    <source>
        <dbReference type="ARBA" id="ARBA00022692"/>
    </source>
</evidence>
<feature type="compositionally biased region" description="Low complexity" evidence="5">
    <location>
        <begin position="132"/>
        <end position="142"/>
    </location>
</feature>
<feature type="compositionally biased region" description="Polar residues" evidence="5">
    <location>
        <begin position="143"/>
        <end position="160"/>
    </location>
</feature>
<dbReference type="EMBL" id="JALLKP010000004">
    <property type="protein sequence ID" value="KAK2195631.1"/>
    <property type="molecule type" value="Genomic_DNA"/>
</dbReference>
<dbReference type="RefSeq" id="XP_067802474.1">
    <property type="nucleotide sequence ID" value="XM_067948323.1"/>
</dbReference>
<feature type="compositionally biased region" description="Basic and acidic residues" evidence="5">
    <location>
        <begin position="82"/>
        <end position="93"/>
    </location>
</feature>
<evidence type="ECO:0000313" key="8">
    <source>
        <dbReference type="EMBL" id="KAK2195631.1"/>
    </source>
</evidence>
<dbReference type="PANTHER" id="PTHR12483:SF27">
    <property type="entry name" value="COPPER TRANSPORT PROTEIN CTR1"/>
    <property type="match status" value="1"/>
</dbReference>
<dbReference type="Proteomes" id="UP001214638">
    <property type="component" value="Unassembled WGS sequence"/>
</dbReference>
<dbReference type="InterPro" id="IPR007274">
    <property type="entry name" value="Cop_transporter"/>
</dbReference>
<keyword evidence="9" id="KW-1185">Reference proteome</keyword>
<evidence type="ECO:0000256" key="4">
    <source>
        <dbReference type="ARBA" id="ARBA00023136"/>
    </source>
</evidence>
<feature type="region of interest" description="Disordered" evidence="5">
    <location>
        <begin position="109"/>
        <end position="160"/>
    </location>
</feature>
<feature type="compositionally biased region" description="Acidic residues" evidence="5">
    <location>
        <begin position="380"/>
        <end position="397"/>
    </location>
</feature>
<sequence length="617" mass="65883">MRKFSKLWLLFAIFGHLIVIQATDVAPSSDQPTQDAQQAPSPNPTPASTVATPEASQGSANQQQSQTGAGESQPVLSTETATVKEETVPETKVENVNVVQEATVTPAQVPAVENVSQPPTQTVAPAAPAPQQPAQVAPQATAGIQQAQPQPVATETATAEQPVAATTTEVQMPQAAAESPAPILETPQVMTQTAPVEETQAPVVTESPAPQQPAQVAAPEQPAEVAPQATAGIQQAQPQPVAAEAQVVQPPVQTAQTRPVAQPQVVVAEAQVVQPPVKAAQAQPVVKDQAAQPVASVAPQATAGIQQAQPQPVAAEAQVVQPPVKAAQAQPVAEDQSTQPVAPVAPQAAAGVAEDQSEASAGSEAEGKKMRKVSFSDVVEVNDDDDSEEDSEEEEEAPIVQRLRSRMHSSDKYGYKEPKQVAGRKRRGYGDKGYHADRRYEYDSDEDVLAPPRHKSVGASGQTGHMSCCDNEECSAKSGDCCTCNMPMYFTQNVKTIILFKWWETKKTEEYWLSVVVIFFASIFAVCFKTCRELVRDYLLSCNGCCIFIFGHFAVLLMAFISYTADFMLMLVVMTYNYGIVAAVCAGYTIGYTICTYSMAPLIQKSHELNKVHMDCC</sequence>
<evidence type="ECO:0000256" key="3">
    <source>
        <dbReference type="ARBA" id="ARBA00022989"/>
    </source>
</evidence>
<feature type="region of interest" description="Disordered" evidence="5">
    <location>
        <begin position="27"/>
        <end position="94"/>
    </location>
</feature>
<keyword evidence="4 6" id="KW-0472">Membrane</keyword>
<evidence type="ECO:0000256" key="5">
    <source>
        <dbReference type="SAM" id="MobiDB-lite"/>
    </source>
</evidence>
<name>A0AAD9PIV9_9APIC</name>
<feature type="signal peptide" evidence="7">
    <location>
        <begin position="1"/>
        <end position="22"/>
    </location>
</feature>
<dbReference type="GO" id="GO:0005886">
    <property type="term" value="C:plasma membrane"/>
    <property type="evidence" value="ECO:0007669"/>
    <property type="project" value="TreeGrafter"/>
</dbReference>
<proteinExistence type="predicted"/>
<dbReference type="GeneID" id="94337606"/>
<feature type="transmembrane region" description="Helical" evidence="6">
    <location>
        <begin position="538"/>
        <end position="561"/>
    </location>
</feature>
<organism evidence="8 9">
    <name type="scientific">Babesia duncani</name>
    <dbReference type="NCBI Taxonomy" id="323732"/>
    <lineage>
        <taxon>Eukaryota</taxon>
        <taxon>Sar</taxon>
        <taxon>Alveolata</taxon>
        <taxon>Apicomplexa</taxon>
        <taxon>Aconoidasida</taxon>
        <taxon>Piroplasmida</taxon>
        <taxon>Babesiidae</taxon>
        <taxon>Babesia</taxon>
    </lineage>
</organism>
<keyword evidence="2 6" id="KW-0812">Transmembrane</keyword>